<evidence type="ECO:0000313" key="13">
    <source>
        <dbReference type="EMBL" id="CAF1114816.1"/>
    </source>
</evidence>
<evidence type="ECO:0000256" key="6">
    <source>
        <dbReference type="ARBA" id="ARBA00022840"/>
    </source>
</evidence>
<keyword evidence="7" id="KW-0460">Magnesium</keyword>
<reference evidence="13" key="1">
    <citation type="submission" date="2021-02" db="EMBL/GenBank/DDBJ databases">
        <authorList>
            <person name="Nowell W R."/>
        </authorList>
    </citation>
    <scope>NUCLEOTIDE SEQUENCE</scope>
</reference>
<dbReference type="GO" id="GO:0005524">
    <property type="term" value="F:ATP binding"/>
    <property type="evidence" value="ECO:0007669"/>
    <property type="project" value="UniProtKB-KW"/>
</dbReference>
<keyword evidence="6" id="KW-0067">ATP-binding</keyword>
<dbReference type="GO" id="GO:0015203">
    <property type="term" value="F:polyamine transmembrane transporter activity"/>
    <property type="evidence" value="ECO:0007669"/>
    <property type="project" value="TreeGrafter"/>
</dbReference>
<evidence type="ECO:0000256" key="1">
    <source>
        <dbReference type="ARBA" id="ARBA00004141"/>
    </source>
</evidence>
<dbReference type="Proteomes" id="UP000663877">
    <property type="component" value="Unassembled WGS sequence"/>
</dbReference>
<evidence type="ECO:0000256" key="5">
    <source>
        <dbReference type="ARBA" id="ARBA00022741"/>
    </source>
</evidence>
<dbReference type="InterPro" id="IPR036412">
    <property type="entry name" value="HAD-like_sf"/>
</dbReference>
<keyword evidence="8" id="KW-1278">Translocase</keyword>
<evidence type="ECO:0000256" key="2">
    <source>
        <dbReference type="ARBA" id="ARBA00022553"/>
    </source>
</evidence>
<comment type="subcellular location">
    <subcellularLocation>
        <location evidence="1">Membrane</location>
        <topology evidence="1">Multi-pass membrane protein</topology>
    </subcellularLocation>
</comment>
<feature type="transmembrane region" description="Helical" evidence="12">
    <location>
        <begin position="204"/>
        <end position="223"/>
    </location>
</feature>
<keyword evidence="10 12" id="KW-0472">Membrane</keyword>
<gene>
    <name evidence="13" type="ORF">BJG266_LOCUS22111</name>
</gene>
<dbReference type="InterPro" id="IPR023298">
    <property type="entry name" value="ATPase_P-typ_TM_dom_sf"/>
</dbReference>
<dbReference type="GO" id="GO:0019829">
    <property type="term" value="F:ATPase-coupled monoatomic cation transmembrane transporter activity"/>
    <property type="evidence" value="ECO:0007669"/>
    <property type="project" value="TreeGrafter"/>
</dbReference>
<dbReference type="GO" id="GO:0016020">
    <property type="term" value="C:membrane"/>
    <property type="evidence" value="ECO:0007669"/>
    <property type="project" value="UniProtKB-SubCell"/>
</dbReference>
<dbReference type="PANTHER" id="PTHR45630">
    <property type="entry name" value="CATION-TRANSPORTING ATPASE-RELATED"/>
    <property type="match status" value="1"/>
</dbReference>
<name>A0A814Q6L5_9BILA</name>
<dbReference type="EMBL" id="CAJNOI010000136">
    <property type="protein sequence ID" value="CAF1114816.1"/>
    <property type="molecule type" value="Genomic_DNA"/>
</dbReference>
<accession>A0A814Q6L5</accession>
<dbReference type="Gene3D" id="3.40.50.1000">
    <property type="entry name" value="HAD superfamily/HAD-like"/>
    <property type="match status" value="1"/>
</dbReference>
<dbReference type="SUPFAM" id="SSF81665">
    <property type="entry name" value="Calcium ATPase, transmembrane domain M"/>
    <property type="match status" value="1"/>
</dbReference>
<sequence>MCGDGANDVGALKAAHAGISLSTADASVASPFTSRTPTIECVPTIIREGRAALVTSFGVVKYMVAYSLTQFLTVIMLYTIGNNLTDYEFLFIDLGLITLLVLLFSRTSSYPYLDPKPPRTKLISWRPLVSLVGHLGICFAFQAFIFEYVKRQPWYEPFEFNTEKVYISHINTVVFLQSMFQYIWESIVFSRGAPYRRSIFSNWLFLISIVFTFGFSLVLLFLPVKSIYDFFQLRIIPDIKFKLIILALALLNFVLMFMFEEYIIENDYISFKRAPLSSTSRNERAQTGTHHLHIENILRLTPDWPPILATPSEEEKQQQQQQSPEHVLVNENKRNNQITTNE</sequence>
<evidence type="ECO:0000256" key="8">
    <source>
        <dbReference type="ARBA" id="ARBA00022967"/>
    </source>
</evidence>
<protein>
    <submittedName>
        <fullName evidence="13">Uncharacterized protein</fullName>
    </submittedName>
</protein>
<evidence type="ECO:0000256" key="12">
    <source>
        <dbReference type="SAM" id="Phobius"/>
    </source>
</evidence>
<keyword evidence="9 12" id="KW-1133">Transmembrane helix</keyword>
<evidence type="ECO:0000256" key="11">
    <source>
        <dbReference type="SAM" id="MobiDB-lite"/>
    </source>
</evidence>
<dbReference type="GO" id="GO:0046872">
    <property type="term" value="F:metal ion binding"/>
    <property type="evidence" value="ECO:0007669"/>
    <property type="project" value="UniProtKB-KW"/>
</dbReference>
<keyword evidence="3 12" id="KW-0812">Transmembrane</keyword>
<dbReference type="AlphaFoldDB" id="A0A814Q6L5"/>
<feature type="transmembrane region" description="Helical" evidence="12">
    <location>
        <begin position="166"/>
        <end position="184"/>
    </location>
</feature>
<dbReference type="InterPro" id="IPR006544">
    <property type="entry name" value="P-type_TPase_V"/>
</dbReference>
<dbReference type="PANTHER" id="PTHR45630:SF8">
    <property type="entry name" value="CATION-TRANSPORTING ATPASE"/>
    <property type="match status" value="1"/>
</dbReference>
<evidence type="ECO:0000256" key="3">
    <source>
        <dbReference type="ARBA" id="ARBA00022692"/>
    </source>
</evidence>
<feature type="transmembrane region" description="Helical" evidence="12">
    <location>
        <begin position="87"/>
        <end position="104"/>
    </location>
</feature>
<evidence type="ECO:0000256" key="7">
    <source>
        <dbReference type="ARBA" id="ARBA00022842"/>
    </source>
</evidence>
<feature type="region of interest" description="Disordered" evidence="11">
    <location>
        <begin position="309"/>
        <end position="342"/>
    </location>
</feature>
<evidence type="ECO:0000313" key="14">
    <source>
        <dbReference type="Proteomes" id="UP000663877"/>
    </source>
</evidence>
<dbReference type="InterPro" id="IPR023214">
    <property type="entry name" value="HAD_sf"/>
</dbReference>
<organism evidence="13 14">
    <name type="scientific">Adineta steineri</name>
    <dbReference type="NCBI Taxonomy" id="433720"/>
    <lineage>
        <taxon>Eukaryota</taxon>
        <taxon>Metazoa</taxon>
        <taxon>Spiralia</taxon>
        <taxon>Gnathifera</taxon>
        <taxon>Rotifera</taxon>
        <taxon>Eurotatoria</taxon>
        <taxon>Bdelloidea</taxon>
        <taxon>Adinetida</taxon>
        <taxon>Adinetidae</taxon>
        <taxon>Adineta</taxon>
    </lineage>
</organism>
<dbReference type="SUPFAM" id="SSF56784">
    <property type="entry name" value="HAD-like"/>
    <property type="match status" value="1"/>
</dbReference>
<dbReference type="GO" id="GO:0140358">
    <property type="term" value="F:P-type transmembrane transporter activity"/>
    <property type="evidence" value="ECO:0007669"/>
    <property type="project" value="InterPro"/>
</dbReference>
<comment type="caution">
    <text evidence="13">The sequence shown here is derived from an EMBL/GenBank/DDBJ whole genome shotgun (WGS) entry which is preliminary data.</text>
</comment>
<keyword evidence="2" id="KW-0597">Phosphoprotein</keyword>
<evidence type="ECO:0000256" key="4">
    <source>
        <dbReference type="ARBA" id="ARBA00022723"/>
    </source>
</evidence>
<dbReference type="GO" id="GO:0006874">
    <property type="term" value="P:intracellular calcium ion homeostasis"/>
    <property type="evidence" value="ECO:0007669"/>
    <property type="project" value="TreeGrafter"/>
</dbReference>
<evidence type="ECO:0000256" key="9">
    <source>
        <dbReference type="ARBA" id="ARBA00022989"/>
    </source>
</evidence>
<evidence type="ECO:0000256" key="10">
    <source>
        <dbReference type="ARBA" id="ARBA00023136"/>
    </source>
</evidence>
<feature type="transmembrane region" description="Helical" evidence="12">
    <location>
        <begin position="243"/>
        <end position="264"/>
    </location>
</feature>
<proteinExistence type="predicted"/>
<feature type="transmembrane region" description="Helical" evidence="12">
    <location>
        <begin position="125"/>
        <end position="146"/>
    </location>
</feature>
<feature type="transmembrane region" description="Helical" evidence="12">
    <location>
        <begin position="59"/>
        <end position="81"/>
    </location>
</feature>
<keyword evidence="5" id="KW-0547">Nucleotide-binding</keyword>
<dbReference type="Gene3D" id="1.20.1110.10">
    <property type="entry name" value="Calcium-transporting ATPase, transmembrane domain"/>
    <property type="match status" value="1"/>
</dbReference>
<keyword evidence="4" id="KW-0479">Metal-binding</keyword>